<protein>
    <submittedName>
        <fullName evidence="4">Predicted protein</fullName>
    </submittedName>
</protein>
<sequence>MGECGNTSLMEAMELRRHRKPTSPAQPANADSVKDRGDAHENSLRMSKRPLLIGGLACALLIGCVPIVSAFTDIDHDPHAAAIRQLEQSGVVGGSGSGQFKPQEKLSYAEGVSLVVKAFGFNLDRLRFIREPLASQYFPGMNDKAWYASSFLAAAANGVQFPKDMSPGATATREQFADLVAQGIHHSGDYSFTQQAVVFKDEGAVAQPYRASVQMLLKLGIAKLDEGDEFKPKTAVTRSEAAAWINGGVTFVDKMNGDNGSVQNPAPSVSPLQEVALTASKLSDKVQEVKVTAQAPNPGYSLVITGIEFSGSKAIIAVEVVPPKPGQMNPQVITEVSAVTYIGSTYTAELRRTQDEGSIAARPFKGGILPGKNAR</sequence>
<dbReference type="PROSITE" id="PS51272">
    <property type="entry name" value="SLH"/>
    <property type="match status" value="2"/>
</dbReference>
<keyword evidence="2" id="KW-1133">Transmembrane helix</keyword>
<proteinExistence type="predicted"/>
<accession>A9U7I9</accession>
<keyword evidence="2" id="KW-0812">Transmembrane</keyword>
<evidence type="ECO:0000256" key="2">
    <source>
        <dbReference type="SAM" id="Phobius"/>
    </source>
</evidence>
<name>A9U7I9_PHYPA</name>
<gene>
    <name evidence="4" type="ORF">PHYPADRAFT_103912</name>
</gene>
<organism>
    <name type="scientific">Physcomitrium patens</name>
    <name type="common">Spreading-leaved earth moss</name>
    <name type="synonym">Physcomitrella patens</name>
    <dbReference type="NCBI Taxonomy" id="3218"/>
    <lineage>
        <taxon>Eukaryota</taxon>
        <taxon>Viridiplantae</taxon>
        <taxon>Streptophyta</taxon>
        <taxon>Embryophyta</taxon>
        <taxon>Bryophyta</taxon>
        <taxon>Bryophytina</taxon>
        <taxon>Bryopsida</taxon>
        <taxon>Funariidae</taxon>
        <taxon>Funariales</taxon>
        <taxon>Funariaceae</taxon>
        <taxon>Physcomitrium</taxon>
    </lineage>
</organism>
<reference evidence="4" key="1">
    <citation type="journal article" date="2008" name="Science">
        <title>The Physcomitrella genome reveals evolutionary insights into the conquest of land by plants.</title>
        <authorList>
            <person name="Rensing S."/>
            <person name="Lang D."/>
            <person name="Zimmer A."/>
            <person name="Terry A."/>
            <person name="Salamov A."/>
            <person name="Shapiro H."/>
            <person name="Nishiyama T."/>
            <person name="Perroud P.-F."/>
            <person name="Lindquist E."/>
            <person name="Kamisugi Y."/>
            <person name="Tanahashi T."/>
            <person name="Sakakibara K."/>
            <person name="Fujita T."/>
            <person name="Oishi K."/>
            <person name="Shin-I T."/>
            <person name="Kuroki Y."/>
            <person name="Toyoda A."/>
            <person name="Suzuki Y."/>
            <person name="Hashimoto A."/>
            <person name="Yamaguchi K."/>
            <person name="Sugano A."/>
            <person name="Kohara Y."/>
            <person name="Fujiyama A."/>
            <person name="Anterola A."/>
            <person name="Aoki S."/>
            <person name="Ashton N."/>
            <person name="Barbazuk W.B."/>
            <person name="Barker E."/>
            <person name="Bennetzen J."/>
            <person name="Bezanilla M."/>
            <person name="Blankenship R."/>
            <person name="Cho S.H."/>
            <person name="Dutcher S."/>
            <person name="Estelle M."/>
            <person name="Fawcett J.A."/>
            <person name="Gundlach H."/>
            <person name="Hanada K."/>
            <person name="Heyl A."/>
            <person name="Hicks K.A."/>
            <person name="Hugh J."/>
            <person name="Lohr M."/>
            <person name="Mayer K."/>
            <person name="Melkozernov A."/>
            <person name="Murata T."/>
            <person name="Nelson D."/>
            <person name="Pils B."/>
            <person name="Prigge M."/>
            <person name="Reiss B."/>
            <person name="Renner T."/>
            <person name="Rombauts S."/>
            <person name="Rushton P."/>
            <person name="Sanderfoot A."/>
            <person name="Schween G."/>
            <person name="Shiu S.-H."/>
            <person name="Stueber K."/>
            <person name="Theodoulou F.L."/>
            <person name="Tu H."/>
            <person name="Van de Peer Y."/>
            <person name="Verrier P.J."/>
            <person name="Waters E."/>
            <person name="Wood A."/>
            <person name="Yang L."/>
            <person name="Cove D."/>
            <person name="Cuming A."/>
            <person name="Hasebe M."/>
            <person name="Lucas S."/>
            <person name="Mishler D.B."/>
            <person name="Reski R."/>
            <person name="Grigoriev I."/>
            <person name="Quatrano R.S."/>
            <person name="Boore J.L."/>
        </authorList>
    </citation>
    <scope>NUCLEOTIDE SEQUENCE [LARGE SCALE GENOMIC DNA]</scope>
</reference>
<feature type="region of interest" description="Disordered" evidence="1">
    <location>
        <begin position="16"/>
        <end position="41"/>
    </location>
</feature>
<evidence type="ECO:0000259" key="3">
    <source>
        <dbReference type="PROSITE" id="PS51272"/>
    </source>
</evidence>
<feature type="compositionally biased region" description="Basic and acidic residues" evidence="1">
    <location>
        <begin position="32"/>
        <end position="41"/>
    </location>
</feature>
<dbReference type="AlphaFoldDB" id="A9U7I9"/>
<keyword evidence="2" id="KW-0472">Membrane</keyword>
<dbReference type="HOGENOM" id="CLU_072307_0_0_1"/>
<dbReference type="EMBL" id="DS546519">
    <property type="protein sequence ID" value="EDQ48364.1"/>
    <property type="molecule type" value="Genomic_DNA"/>
</dbReference>
<feature type="transmembrane region" description="Helical" evidence="2">
    <location>
        <begin position="51"/>
        <end position="71"/>
    </location>
</feature>
<evidence type="ECO:0000256" key="1">
    <source>
        <dbReference type="SAM" id="MobiDB-lite"/>
    </source>
</evidence>
<dbReference type="Pfam" id="PF00395">
    <property type="entry name" value="SLH"/>
    <property type="match status" value="2"/>
</dbReference>
<evidence type="ECO:0000313" key="4">
    <source>
        <dbReference type="EMBL" id="EDQ48364.1"/>
    </source>
</evidence>
<dbReference type="InterPro" id="IPR001119">
    <property type="entry name" value="SLH_dom"/>
</dbReference>
<feature type="domain" description="SLH" evidence="3">
    <location>
        <begin position="66"/>
        <end position="129"/>
    </location>
</feature>
<feature type="domain" description="SLH" evidence="3">
    <location>
        <begin position="196"/>
        <end position="259"/>
    </location>
</feature>